<dbReference type="RefSeq" id="WP_164210092.1">
    <property type="nucleotide sequence ID" value="NZ_JAAGSC010000031.1"/>
</dbReference>
<reference evidence="1 2" key="1">
    <citation type="submission" date="2020-02" db="EMBL/GenBank/DDBJ databases">
        <authorList>
            <person name="Zhang X.-Y."/>
        </authorList>
    </citation>
    <scope>NUCLEOTIDE SEQUENCE [LARGE SCALE GENOMIC DNA]</scope>
    <source>
        <strain evidence="1 2">C33</strain>
    </source>
</reference>
<gene>
    <name evidence="1" type="ORF">G3I74_03015</name>
</gene>
<accession>A0A845UXV6</accession>
<dbReference type="Proteomes" id="UP000484885">
    <property type="component" value="Unassembled WGS sequence"/>
</dbReference>
<dbReference type="EMBL" id="JAAGSC010000031">
    <property type="protein sequence ID" value="NDY94700.1"/>
    <property type="molecule type" value="Genomic_DNA"/>
</dbReference>
<dbReference type="Gene3D" id="1.10.600.10">
    <property type="entry name" value="Farnesyl Diphosphate Synthase"/>
    <property type="match status" value="1"/>
</dbReference>
<dbReference type="AlphaFoldDB" id="A0A845UXV6"/>
<evidence type="ECO:0000313" key="2">
    <source>
        <dbReference type="Proteomes" id="UP000484885"/>
    </source>
</evidence>
<organism evidence="1 2">
    <name type="scientific">Wenzhouxiangella limi</name>
    <dbReference type="NCBI Taxonomy" id="2707351"/>
    <lineage>
        <taxon>Bacteria</taxon>
        <taxon>Pseudomonadati</taxon>
        <taxon>Pseudomonadota</taxon>
        <taxon>Gammaproteobacteria</taxon>
        <taxon>Chromatiales</taxon>
        <taxon>Wenzhouxiangellaceae</taxon>
        <taxon>Wenzhouxiangella</taxon>
    </lineage>
</organism>
<proteinExistence type="predicted"/>
<protein>
    <submittedName>
        <fullName evidence="1">Squalene/phytoene synthase family protein</fullName>
    </submittedName>
</protein>
<evidence type="ECO:0000313" key="1">
    <source>
        <dbReference type="EMBL" id="NDY94700.1"/>
    </source>
</evidence>
<sequence>MDALQWCRDRLLVPGNPLAASLLFVHPPQRERILALRGLITELAALDDPAAEQPVREARLGWWHQALAEGAPHPALEAMTDSGADERVSPDLLLALLASIGSAAINQRFERYEQLWSHCLAIGGQAGRLEARLAEEGEQDDSAAAALGGASYLIRIVRDLGLDARNDRWLVPLDLQAQFQVARRDAINTRTGPGWDGLVRTLLERAVREGNAARSRLSTRHRHLHIHWALDRRLAGQLVRRPGVIVQRRILPGHAGNVWTAWRAARRLAQQK</sequence>
<keyword evidence="2" id="KW-1185">Reference proteome</keyword>
<dbReference type="Pfam" id="PF00494">
    <property type="entry name" value="SQS_PSY"/>
    <property type="match status" value="1"/>
</dbReference>
<dbReference type="SUPFAM" id="SSF48576">
    <property type="entry name" value="Terpenoid synthases"/>
    <property type="match status" value="1"/>
</dbReference>
<name>A0A845UXV6_9GAMM</name>
<dbReference type="InterPro" id="IPR002060">
    <property type="entry name" value="Squ/phyt_synthse"/>
</dbReference>
<comment type="caution">
    <text evidence="1">The sequence shown here is derived from an EMBL/GenBank/DDBJ whole genome shotgun (WGS) entry which is preliminary data.</text>
</comment>
<dbReference type="InterPro" id="IPR008949">
    <property type="entry name" value="Isoprenoid_synthase_dom_sf"/>
</dbReference>